<dbReference type="EMBL" id="RBNJ01007118">
    <property type="protein sequence ID" value="RUS28140.1"/>
    <property type="molecule type" value="Genomic_DNA"/>
</dbReference>
<evidence type="ECO:0000313" key="2">
    <source>
        <dbReference type="EMBL" id="RUS28140.1"/>
    </source>
</evidence>
<protein>
    <submittedName>
        <fullName evidence="2">Uncharacterized protein</fullName>
    </submittedName>
</protein>
<name>A0A433QEA6_9FUNG</name>
<feature type="region of interest" description="Disordered" evidence="1">
    <location>
        <begin position="1"/>
        <end position="280"/>
    </location>
</feature>
<feature type="non-terminal residue" evidence="2">
    <location>
        <position position="347"/>
    </location>
</feature>
<feature type="compositionally biased region" description="Basic and acidic residues" evidence="1">
    <location>
        <begin position="200"/>
        <end position="217"/>
    </location>
</feature>
<feature type="compositionally biased region" description="Acidic residues" evidence="1">
    <location>
        <begin position="118"/>
        <end position="127"/>
    </location>
</feature>
<proteinExistence type="predicted"/>
<dbReference type="Proteomes" id="UP000274822">
    <property type="component" value="Unassembled WGS sequence"/>
</dbReference>
<evidence type="ECO:0000313" key="3">
    <source>
        <dbReference type="Proteomes" id="UP000274822"/>
    </source>
</evidence>
<feature type="compositionally biased region" description="Polar residues" evidence="1">
    <location>
        <begin position="47"/>
        <end position="62"/>
    </location>
</feature>
<comment type="caution">
    <text evidence="2">The sequence shown here is derived from an EMBL/GenBank/DDBJ whole genome shotgun (WGS) entry which is preliminary data.</text>
</comment>
<feature type="region of interest" description="Disordered" evidence="1">
    <location>
        <begin position="297"/>
        <end position="318"/>
    </location>
</feature>
<accession>A0A433QEA6</accession>
<feature type="compositionally biased region" description="Basic and acidic residues" evidence="1">
    <location>
        <begin position="233"/>
        <end position="245"/>
    </location>
</feature>
<feature type="compositionally biased region" description="Low complexity" evidence="1">
    <location>
        <begin position="83"/>
        <end position="106"/>
    </location>
</feature>
<feature type="compositionally biased region" description="Basic and acidic residues" evidence="1">
    <location>
        <begin position="1"/>
        <end position="13"/>
    </location>
</feature>
<keyword evidence="3" id="KW-1185">Reference proteome</keyword>
<reference evidence="2 3" key="1">
    <citation type="journal article" date="2018" name="New Phytol.">
        <title>Phylogenomics of Endogonaceae and evolution of mycorrhizas within Mucoromycota.</title>
        <authorList>
            <person name="Chang Y."/>
            <person name="Desiro A."/>
            <person name="Na H."/>
            <person name="Sandor L."/>
            <person name="Lipzen A."/>
            <person name="Clum A."/>
            <person name="Barry K."/>
            <person name="Grigoriev I.V."/>
            <person name="Martin F.M."/>
            <person name="Stajich J.E."/>
            <person name="Smith M.E."/>
            <person name="Bonito G."/>
            <person name="Spatafora J.W."/>
        </authorList>
    </citation>
    <scope>NUCLEOTIDE SEQUENCE [LARGE SCALE GENOMIC DNA]</scope>
    <source>
        <strain evidence="2 3">AD002</strain>
    </source>
</reference>
<dbReference type="AlphaFoldDB" id="A0A433QEA6"/>
<organism evidence="2 3">
    <name type="scientific">Jimgerdemannia flammicorona</name>
    <dbReference type="NCBI Taxonomy" id="994334"/>
    <lineage>
        <taxon>Eukaryota</taxon>
        <taxon>Fungi</taxon>
        <taxon>Fungi incertae sedis</taxon>
        <taxon>Mucoromycota</taxon>
        <taxon>Mucoromycotina</taxon>
        <taxon>Endogonomycetes</taxon>
        <taxon>Endogonales</taxon>
        <taxon>Endogonaceae</taxon>
        <taxon>Jimgerdemannia</taxon>
    </lineage>
</organism>
<sequence>MSHLPEKYQERAAARRRGLGGHQTEFRGFTIQVPPKEAASTKLPEITVTNDAVNEQQQRENQTTLATTMPPPPTTPITWGRETTVVVLTPRTPSTSPLATTPSRASGKARAQKRITIDDEAEDEVDDQSWYVRKGKLREGTEPKAMGSGNGKSPKKRKMIVEEEEDMVDQVTVKRTPGRKGNDRKLDVAPTVMDSGGASKEQRKLSIRYMRESDTRLAADISISESDDDNCEAEWRVDSEPRGSDEDRDESYSPTITRPTQPPKIAKPIGISRQGKERNKTVRIRVHKIGYVESKKGYSAKAKTKPTEMNDDAGENSTKKKILKAATVRINEADVVGSVVAGVIENF</sequence>
<gene>
    <name evidence="2" type="ORF">BC938DRAFT_482265</name>
</gene>
<evidence type="ECO:0000256" key="1">
    <source>
        <dbReference type="SAM" id="MobiDB-lite"/>
    </source>
</evidence>